<keyword evidence="6 8" id="KW-1133">Transmembrane helix</keyword>
<organism evidence="9 10">
    <name type="scientific">Archaeoglobus veneficus (strain DSM 11195 / SNP6)</name>
    <dbReference type="NCBI Taxonomy" id="693661"/>
    <lineage>
        <taxon>Archaea</taxon>
        <taxon>Methanobacteriati</taxon>
        <taxon>Methanobacteriota</taxon>
        <taxon>Archaeoglobi</taxon>
        <taxon>Archaeoglobales</taxon>
        <taxon>Archaeoglobaceae</taxon>
        <taxon>Archaeoglobus</taxon>
    </lineage>
</organism>
<feature type="transmembrane region" description="Helical" evidence="8">
    <location>
        <begin position="88"/>
        <end position="109"/>
    </location>
</feature>
<dbReference type="GO" id="GO:0022857">
    <property type="term" value="F:transmembrane transporter activity"/>
    <property type="evidence" value="ECO:0007669"/>
    <property type="project" value="InterPro"/>
</dbReference>
<evidence type="ECO:0000256" key="2">
    <source>
        <dbReference type="ARBA" id="ARBA00007935"/>
    </source>
</evidence>
<dbReference type="GO" id="GO:0005886">
    <property type="term" value="C:plasma membrane"/>
    <property type="evidence" value="ECO:0007669"/>
    <property type="project" value="UniProtKB-SubCell"/>
</dbReference>
<protein>
    <submittedName>
        <fullName evidence="9">ABC-type transporter, integral membrane subunit</fullName>
    </submittedName>
</protein>
<reference evidence="9 10" key="1">
    <citation type="submission" date="2011-03" db="EMBL/GenBank/DDBJ databases">
        <title>The complete genome of Archaeoglobus veneficus SNP6.</title>
        <authorList>
            <consortium name="US DOE Joint Genome Institute (JGI-PGF)"/>
            <person name="Lucas S."/>
            <person name="Copeland A."/>
            <person name="Lapidus A."/>
            <person name="Bruce D."/>
            <person name="Goodwin L."/>
            <person name="Pitluck S."/>
            <person name="Kyrpides N."/>
            <person name="Mavromatis K."/>
            <person name="Pagani I."/>
            <person name="Ivanova N."/>
            <person name="Mikhailova N."/>
            <person name="Lu M."/>
            <person name="Detter J.C."/>
            <person name="Tapia R."/>
            <person name="Han C."/>
            <person name="Land M."/>
            <person name="Hauser L."/>
            <person name="Markowitz V."/>
            <person name="Cheng J.-F."/>
            <person name="Hugenholtz P."/>
            <person name="Woyke T."/>
            <person name="Wu D."/>
            <person name="Spring S."/>
            <person name="Brambilla E."/>
            <person name="Klenk H.-P."/>
            <person name="Eisen J.A."/>
        </authorList>
    </citation>
    <scope>NUCLEOTIDE SEQUENCE [LARGE SCALE GENOMIC DNA]</scope>
    <source>
        <strain>SNP6</strain>
    </source>
</reference>
<evidence type="ECO:0000256" key="1">
    <source>
        <dbReference type="ARBA" id="ARBA00004651"/>
    </source>
</evidence>
<feature type="transmembrane region" description="Helical" evidence="8">
    <location>
        <begin position="138"/>
        <end position="163"/>
    </location>
</feature>
<dbReference type="InterPro" id="IPR000522">
    <property type="entry name" value="ABC_transptr_permease_BtuC"/>
</dbReference>
<dbReference type="Proteomes" id="UP000008136">
    <property type="component" value="Chromosome"/>
</dbReference>
<dbReference type="EMBL" id="CP002588">
    <property type="protein sequence ID" value="AEA47012.1"/>
    <property type="molecule type" value="Genomic_DNA"/>
</dbReference>
<dbReference type="HOGENOM" id="CLU_013016_0_1_2"/>
<dbReference type="eggNOG" id="arCOG01007">
    <property type="taxonomic scope" value="Archaea"/>
</dbReference>
<dbReference type="GeneID" id="10394111"/>
<dbReference type="Gene3D" id="1.10.3470.10">
    <property type="entry name" value="ABC transporter involved in vitamin B12 uptake, BtuC"/>
    <property type="match status" value="1"/>
</dbReference>
<dbReference type="FunFam" id="1.10.3470.10:FF:000001">
    <property type="entry name" value="Vitamin B12 ABC transporter permease BtuC"/>
    <property type="match status" value="1"/>
</dbReference>
<accession>F2KSW7</accession>
<proteinExistence type="inferred from homology"/>
<comment type="similarity">
    <text evidence="2">Belongs to the binding-protein-dependent transport system permease family. FecCD subfamily.</text>
</comment>
<gene>
    <name evidence="9" type="ordered locus">Arcve_1001</name>
</gene>
<feature type="transmembrane region" description="Helical" evidence="8">
    <location>
        <begin position="183"/>
        <end position="202"/>
    </location>
</feature>
<evidence type="ECO:0000256" key="3">
    <source>
        <dbReference type="ARBA" id="ARBA00022448"/>
    </source>
</evidence>
<feature type="transmembrane region" description="Helical" evidence="8">
    <location>
        <begin position="61"/>
        <end position="81"/>
    </location>
</feature>
<evidence type="ECO:0000256" key="7">
    <source>
        <dbReference type="ARBA" id="ARBA00023136"/>
    </source>
</evidence>
<dbReference type="KEGG" id="ave:Arcve_1001"/>
<keyword evidence="5 8" id="KW-0812">Transmembrane</keyword>
<dbReference type="CDD" id="cd06550">
    <property type="entry name" value="TM_ABC_iron-siderophores_like"/>
    <property type="match status" value="1"/>
</dbReference>
<dbReference type="RefSeq" id="WP_013683676.1">
    <property type="nucleotide sequence ID" value="NC_015320.1"/>
</dbReference>
<keyword evidence="7 8" id="KW-0472">Membrane</keyword>
<evidence type="ECO:0000256" key="6">
    <source>
        <dbReference type="ARBA" id="ARBA00022989"/>
    </source>
</evidence>
<feature type="transmembrane region" description="Helical" evidence="8">
    <location>
        <begin position="298"/>
        <end position="316"/>
    </location>
</feature>
<keyword evidence="4" id="KW-1003">Cell membrane</keyword>
<feature type="transmembrane region" description="Helical" evidence="8">
    <location>
        <begin position="115"/>
        <end position="131"/>
    </location>
</feature>
<dbReference type="AlphaFoldDB" id="F2KSW7"/>
<dbReference type="PANTHER" id="PTHR30472:SF25">
    <property type="entry name" value="ABC TRANSPORTER PERMEASE PROTEIN MJ0876-RELATED"/>
    <property type="match status" value="1"/>
</dbReference>
<evidence type="ECO:0000256" key="4">
    <source>
        <dbReference type="ARBA" id="ARBA00022475"/>
    </source>
</evidence>
<evidence type="ECO:0000313" key="10">
    <source>
        <dbReference type="Proteomes" id="UP000008136"/>
    </source>
</evidence>
<keyword evidence="10" id="KW-1185">Reference proteome</keyword>
<name>F2KSW7_ARCVS</name>
<dbReference type="OrthoDB" id="57034at2157"/>
<evidence type="ECO:0000256" key="8">
    <source>
        <dbReference type="SAM" id="Phobius"/>
    </source>
</evidence>
<dbReference type="SUPFAM" id="SSF81345">
    <property type="entry name" value="ABC transporter involved in vitamin B12 uptake, BtuC"/>
    <property type="match status" value="1"/>
</dbReference>
<sequence length="323" mass="34059">MAERTAAVLWLVLLLVVSFIMSVSVGSSSINLSDVFGLLVGGKTSPMAYEIIVNFRLPRTVLAILVGVGLATAGCAMQALFRNPLADPYILGVSSGASVGAAITILLGIASTRNIIIAAFLFAIAAVYIVYRLGRNSVYSLLLAGVAMASFLSGVTSLLIYIAGKDMHQVVFWIMGGFWTANWLKVKVAIFPILFGTAIVAYNSWNLNAILLGEEHAASVGVDVERLRRTIIACSALLTSAAVAVSGVIGFVGLIIPHAMRLVVGEDHRILLPSAILCAASFMPAVDVIARTITSGEIPVGIITAMLGAPFFIYLLRRGGFDT</sequence>
<evidence type="ECO:0000313" key="9">
    <source>
        <dbReference type="EMBL" id="AEA47012.1"/>
    </source>
</evidence>
<dbReference type="Pfam" id="PF01032">
    <property type="entry name" value="FecCD"/>
    <property type="match status" value="1"/>
</dbReference>
<evidence type="ECO:0000256" key="5">
    <source>
        <dbReference type="ARBA" id="ARBA00022692"/>
    </source>
</evidence>
<feature type="transmembrane region" description="Helical" evidence="8">
    <location>
        <begin position="236"/>
        <end position="256"/>
    </location>
</feature>
<dbReference type="PANTHER" id="PTHR30472">
    <property type="entry name" value="FERRIC ENTEROBACTIN TRANSPORT SYSTEM PERMEASE PROTEIN"/>
    <property type="match status" value="1"/>
</dbReference>
<comment type="subcellular location">
    <subcellularLocation>
        <location evidence="1">Cell membrane</location>
        <topology evidence="1">Multi-pass membrane protein</topology>
    </subcellularLocation>
</comment>
<keyword evidence="3" id="KW-0813">Transport</keyword>
<dbReference type="InterPro" id="IPR037294">
    <property type="entry name" value="ABC_BtuC-like"/>
</dbReference>
<dbReference type="STRING" id="693661.Arcve_1001"/>